<comment type="caution">
    <text evidence="1">The sequence shown here is derived from an EMBL/GenBank/DDBJ whole genome shotgun (WGS) entry which is preliminary data.</text>
</comment>
<dbReference type="InterPro" id="IPR058595">
    <property type="entry name" value="Avidin-like"/>
</dbReference>
<dbReference type="OrthoDB" id="5684515at2"/>
<keyword evidence="2" id="KW-1185">Reference proteome</keyword>
<gene>
    <name evidence="1" type="ORF">CLW00_12610</name>
</gene>
<dbReference type="RefSeq" id="WP_106135672.1">
    <property type="nucleotide sequence ID" value="NZ_PVTR01000026.1"/>
</dbReference>
<dbReference type="Proteomes" id="UP000238157">
    <property type="component" value="Unassembled WGS sequence"/>
</dbReference>
<dbReference type="EMBL" id="PVTR01000026">
    <property type="protein sequence ID" value="PRY83754.1"/>
    <property type="molecule type" value="Genomic_DNA"/>
</dbReference>
<dbReference type="AlphaFoldDB" id="A0A2T0WB49"/>
<evidence type="ECO:0000313" key="1">
    <source>
        <dbReference type="EMBL" id="PRY83754.1"/>
    </source>
</evidence>
<protein>
    <recommendedName>
        <fullName evidence="3">N-acetylglutamate synthase</fullName>
    </recommendedName>
</protein>
<dbReference type="Pfam" id="PF26421">
    <property type="entry name" value="Avidin_like"/>
    <property type="match status" value="1"/>
</dbReference>
<name>A0A2T0WB49_9BACT</name>
<proteinExistence type="predicted"/>
<evidence type="ECO:0000313" key="2">
    <source>
        <dbReference type="Proteomes" id="UP000238157"/>
    </source>
</evidence>
<reference evidence="1 2" key="1">
    <citation type="submission" date="2018-03" db="EMBL/GenBank/DDBJ databases">
        <title>Genomic Encyclopedia of Archaeal and Bacterial Type Strains, Phase II (KMG-II): from individual species to whole genera.</title>
        <authorList>
            <person name="Goeker M."/>
        </authorList>
    </citation>
    <scope>NUCLEOTIDE SEQUENCE [LARGE SCALE GENOMIC DNA]</scope>
    <source>
        <strain evidence="1 2">DSM 27929</strain>
    </source>
</reference>
<accession>A0A2T0WB49</accession>
<sequence>MDYNNKKFKAVENTENGESSASTIFHYHQQGNILHAQYSGGDIEKGYILGKVDAAGHIDMVYQHINRHGEIRTGKCNSIPYYTENGILRLKEAWQWTNGDQSTGISEIEEIEP</sequence>
<organism evidence="1 2">
    <name type="scientific">Mongoliibacter ruber</name>
    <dbReference type="NCBI Taxonomy" id="1750599"/>
    <lineage>
        <taxon>Bacteria</taxon>
        <taxon>Pseudomonadati</taxon>
        <taxon>Bacteroidota</taxon>
        <taxon>Cytophagia</taxon>
        <taxon>Cytophagales</taxon>
        <taxon>Cyclobacteriaceae</taxon>
        <taxon>Mongoliibacter</taxon>
    </lineage>
</organism>
<evidence type="ECO:0008006" key="3">
    <source>
        <dbReference type="Google" id="ProtNLM"/>
    </source>
</evidence>